<feature type="domain" description="FAD-binding" evidence="3">
    <location>
        <begin position="269"/>
        <end position="344"/>
    </location>
</feature>
<organism evidence="5 6">
    <name type="scientific">Spirilliplanes yamanashiensis</name>
    <dbReference type="NCBI Taxonomy" id="42233"/>
    <lineage>
        <taxon>Bacteria</taxon>
        <taxon>Bacillati</taxon>
        <taxon>Actinomycetota</taxon>
        <taxon>Actinomycetes</taxon>
        <taxon>Micromonosporales</taxon>
        <taxon>Micromonosporaceae</taxon>
        <taxon>Spirilliplanes</taxon>
    </lineage>
</organism>
<keyword evidence="2" id="KW-0503">Monooxygenase</keyword>
<dbReference type="PRINTS" id="PR00420">
    <property type="entry name" value="RNGMNOXGNASE"/>
</dbReference>
<dbReference type="Gene3D" id="3.30.9.60">
    <property type="match status" value="1"/>
</dbReference>
<sequence>MHHRTAVIVGASLSGLMTALTLARIGIHVTLLERSDDTGRTGAALHAPGDLLQRITGLDTSRLPRTLSPGIQTWFAVHAALRAAADADPRIELRQNTTVCRVAQDEQSAWAVTADNRTHHADVIIGADGHRSVVRRHVIPNKPDATFSGYLIWIGIADESAIRPAHWPRNVAFLTSRDDTLLGYPLPGADGSTAAGARRIGWAWYDASNNDLLRATGCLDGTVVRHSLLAPSIPDATYAELARRAHAQFPSPWSDAILDSIDRHAVIGTPIAEYVPDRLVNGRIALVGDAAHVPTPMTGSGFSESLHDAEALATALATTAHTNPSAALAAYEKDRLVSARTLVQSGQGFSRAFARGAL</sequence>
<dbReference type="InterPro" id="IPR054707">
    <property type="entry name" value="DhpH_subs-bd"/>
</dbReference>
<dbReference type="Gene3D" id="3.30.9.10">
    <property type="entry name" value="D-Amino Acid Oxidase, subunit A, domain 2"/>
    <property type="match status" value="1"/>
</dbReference>
<dbReference type="InterPro" id="IPR036188">
    <property type="entry name" value="FAD/NAD-bd_sf"/>
</dbReference>
<proteinExistence type="predicted"/>
<reference evidence="5" key="1">
    <citation type="submission" date="2021-01" db="EMBL/GenBank/DDBJ databases">
        <title>Whole genome shotgun sequence of Spirilliplanes yamanashiensis NBRC 15828.</title>
        <authorList>
            <person name="Komaki H."/>
            <person name="Tamura T."/>
        </authorList>
    </citation>
    <scope>NUCLEOTIDE SEQUENCE</scope>
    <source>
        <strain evidence="5">NBRC 15828</strain>
    </source>
</reference>
<keyword evidence="1" id="KW-0560">Oxidoreductase</keyword>
<evidence type="ECO:0000256" key="2">
    <source>
        <dbReference type="ARBA" id="ARBA00023033"/>
    </source>
</evidence>
<accession>A0A8J3Y9W6</accession>
<evidence type="ECO:0000259" key="3">
    <source>
        <dbReference type="Pfam" id="PF01494"/>
    </source>
</evidence>
<evidence type="ECO:0000256" key="1">
    <source>
        <dbReference type="ARBA" id="ARBA00023002"/>
    </source>
</evidence>
<protein>
    <submittedName>
        <fullName evidence="5">2-polyprenyl-6-methoxyphenol hydroxylase</fullName>
    </submittedName>
</protein>
<dbReference type="Proteomes" id="UP000652013">
    <property type="component" value="Unassembled WGS sequence"/>
</dbReference>
<evidence type="ECO:0000259" key="4">
    <source>
        <dbReference type="Pfam" id="PF22607"/>
    </source>
</evidence>
<dbReference type="PANTHER" id="PTHR13789:SF309">
    <property type="entry name" value="PUTATIVE (AFU_ORTHOLOGUE AFUA_6G14510)-RELATED"/>
    <property type="match status" value="1"/>
</dbReference>
<feature type="domain" description="FAD-binding" evidence="3">
    <location>
        <begin position="78"/>
        <end position="138"/>
    </location>
</feature>
<feature type="domain" description="2,6-dihydroxypyridine 3-monooxygenase substrate binding" evidence="4">
    <location>
        <begin position="147"/>
        <end position="257"/>
    </location>
</feature>
<dbReference type="GO" id="GO:0004497">
    <property type="term" value="F:monooxygenase activity"/>
    <property type="evidence" value="ECO:0007669"/>
    <property type="project" value="UniProtKB-KW"/>
</dbReference>
<dbReference type="EMBL" id="BOOY01000025">
    <property type="protein sequence ID" value="GIJ03962.1"/>
    <property type="molecule type" value="Genomic_DNA"/>
</dbReference>
<evidence type="ECO:0000313" key="5">
    <source>
        <dbReference type="EMBL" id="GIJ03962.1"/>
    </source>
</evidence>
<name>A0A8J3Y9W6_9ACTN</name>
<dbReference type="SUPFAM" id="SSF54373">
    <property type="entry name" value="FAD-linked reductases, C-terminal domain"/>
    <property type="match status" value="1"/>
</dbReference>
<dbReference type="Pfam" id="PF01494">
    <property type="entry name" value="FAD_binding_3"/>
    <property type="match status" value="3"/>
</dbReference>
<comment type="caution">
    <text evidence="5">The sequence shown here is derived from an EMBL/GenBank/DDBJ whole genome shotgun (WGS) entry which is preliminary data.</text>
</comment>
<dbReference type="Pfam" id="PF22607">
    <property type="entry name" value="FAD_binding-like"/>
    <property type="match status" value="1"/>
</dbReference>
<dbReference type="PANTHER" id="PTHR13789">
    <property type="entry name" value="MONOOXYGENASE"/>
    <property type="match status" value="1"/>
</dbReference>
<evidence type="ECO:0000313" key="6">
    <source>
        <dbReference type="Proteomes" id="UP000652013"/>
    </source>
</evidence>
<keyword evidence="6" id="KW-1185">Reference proteome</keyword>
<dbReference type="GO" id="GO:0071949">
    <property type="term" value="F:FAD binding"/>
    <property type="evidence" value="ECO:0007669"/>
    <property type="project" value="InterPro"/>
</dbReference>
<feature type="domain" description="FAD-binding" evidence="3">
    <location>
        <begin position="6"/>
        <end position="42"/>
    </location>
</feature>
<dbReference type="Gene3D" id="3.50.50.60">
    <property type="entry name" value="FAD/NAD(P)-binding domain"/>
    <property type="match status" value="3"/>
</dbReference>
<dbReference type="AlphaFoldDB" id="A0A8J3Y9W6"/>
<dbReference type="SUPFAM" id="SSF51905">
    <property type="entry name" value="FAD/NAD(P)-binding domain"/>
    <property type="match status" value="1"/>
</dbReference>
<gene>
    <name evidence="5" type="ORF">Sya03_33140</name>
</gene>
<dbReference type="InterPro" id="IPR050493">
    <property type="entry name" value="FAD-dep_Monooxygenase_BioMet"/>
</dbReference>
<dbReference type="InterPro" id="IPR002938">
    <property type="entry name" value="FAD-bd"/>
</dbReference>